<evidence type="ECO:0000313" key="2">
    <source>
        <dbReference type="EMBL" id="KAK3702617.1"/>
    </source>
</evidence>
<evidence type="ECO:0000313" key="3">
    <source>
        <dbReference type="Proteomes" id="UP001283361"/>
    </source>
</evidence>
<feature type="compositionally biased region" description="Polar residues" evidence="1">
    <location>
        <begin position="265"/>
        <end position="291"/>
    </location>
</feature>
<proteinExistence type="predicted"/>
<feature type="region of interest" description="Disordered" evidence="1">
    <location>
        <begin position="239"/>
        <end position="375"/>
    </location>
</feature>
<dbReference type="EMBL" id="JAWDGP010007852">
    <property type="protein sequence ID" value="KAK3702617.1"/>
    <property type="molecule type" value="Genomic_DNA"/>
</dbReference>
<organism evidence="2 3">
    <name type="scientific">Elysia crispata</name>
    <name type="common">lettuce slug</name>
    <dbReference type="NCBI Taxonomy" id="231223"/>
    <lineage>
        <taxon>Eukaryota</taxon>
        <taxon>Metazoa</taxon>
        <taxon>Spiralia</taxon>
        <taxon>Lophotrochozoa</taxon>
        <taxon>Mollusca</taxon>
        <taxon>Gastropoda</taxon>
        <taxon>Heterobranchia</taxon>
        <taxon>Euthyneura</taxon>
        <taxon>Panpulmonata</taxon>
        <taxon>Sacoglossa</taxon>
        <taxon>Placobranchoidea</taxon>
        <taxon>Plakobranchidae</taxon>
        <taxon>Elysia</taxon>
    </lineage>
</organism>
<name>A0AAE0XQ40_9GAST</name>
<feature type="region of interest" description="Disordered" evidence="1">
    <location>
        <begin position="200"/>
        <end position="222"/>
    </location>
</feature>
<sequence>MMNSVGAEKDPYLQAYIQARMKNHVEEVKLQKVLANLEVGRRIKKIMLNMELFEDRRTAHKLKKEVSDLETKKKKAMQKFITNSRGRASFSAFAAKTGFFSLRKIDKNNSTTYSVTDLNRDAITTAPTSGVNRTGIFPVTKGNTRNTSPINSGVQSAHNIMTAHTPVNNSNNCHLGDSMNGKVSGTVNGTGQSHHVVITVSDANSSSAKTRRRSNSFRDSAAVSGGLHTANCIQRTDHSPLQHQHRSSGPHSSGPPNRRPEHCSLQHQTVYRRSSGVPSTLPTSHAGQTGIRQGFHDQELASPGAGVTTPATIPMQRLKRAPTDARSIRTLPNLPVPSSSTTGSLAARPRTSGSSKLWPGDPNAIQSVRRERKKPEEMLSLVKNGEEARRMVRDTPVTCSRNCSKPDLLIELGRSYSDLPSLLPAIEKARHDMARREAASRDAVPQPQAEQFLEEIAQPMPISQIQYGALRSLGGVRRNSVIV</sequence>
<protein>
    <submittedName>
        <fullName evidence="2">Uncharacterized protein</fullName>
    </submittedName>
</protein>
<evidence type="ECO:0000256" key="1">
    <source>
        <dbReference type="SAM" id="MobiDB-lite"/>
    </source>
</evidence>
<accession>A0AAE0XQ40</accession>
<reference evidence="2" key="1">
    <citation type="journal article" date="2023" name="G3 (Bethesda)">
        <title>A reference genome for the long-term kleptoplast-retaining sea slug Elysia crispata morphotype clarki.</title>
        <authorList>
            <person name="Eastman K.E."/>
            <person name="Pendleton A.L."/>
            <person name="Shaikh M.A."/>
            <person name="Suttiyut T."/>
            <person name="Ogas R."/>
            <person name="Tomko P."/>
            <person name="Gavelis G."/>
            <person name="Widhalm J.R."/>
            <person name="Wisecaver J.H."/>
        </authorList>
    </citation>
    <scope>NUCLEOTIDE SEQUENCE</scope>
    <source>
        <strain evidence="2">ECLA1</strain>
    </source>
</reference>
<gene>
    <name evidence="2" type="ORF">RRG08_042607</name>
</gene>
<comment type="caution">
    <text evidence="2">The sequence shown here is derived from an EMBL/GenBank/DDBJ whole genome shotgun (WGS) entry which is preliminary data.</text>
</comment>
<keyword evidence="3" id="KW-1185">Reference proteome</keyword>
<dbReference type="Proteomes" id="UP001283361">
    <property type="component" value="Unassembled WGS sequence"/>
</dbReference>
<dbReference type="AlphaFoldDB" id="A0AAE0XQ40"/>